<evidence type="ECO:0000313" key="5">
    <source>
        <dbReference type="Proteomes" id="UP000029443"/>
    </source>
</evidence>
<comment type="caution">
    <text evidence="4">The sequence shown here is derived from an EMBL/GenBank/DDBJ whole genome shotgun (WGS) entry which is preliminary data.</text>
</comment>
<evidence type="ECO:0000313" key="4">
    <source>
        <dbReference type="EMBL" id="KGD61905.1"/>
    </source>
</evidence>
<gene>
    <name evidence="4" type="ORF">T9A_01114</name>
</gene>
<dbReference type="InterPro" id="IPR027385">
    <property type="entry name" value="Beta-barrel_OMP"/>
</dbReference>
<protein>
    <recommendedName>
        <fullName evidence="3">Outer membrane protein beta-barrel domain-containing protein</fullName>
    </recommendedName>
</protein>
<reference evidence="4 5" key="1">
    <citation type="submission" date="2012-09" db="EMBL/GenBank/DDBJ databases">
        <title>Genome Sequence of alkane-degrading Bacterium Alcanivorax jadensis T9.</title>
        <authorList>
            <person name="Lai Q."/>
            <person name="Shao Z."/>
        </authorList>
    </citation>
    <scope>NUCLEOTIDE SEQUENCE [LARGE SCALE GENOMIC DNA]</scope>
    <source>
        <strain evidence="4 5">T9</strain>
    </source>
</reference>
<dbReference type="RefSeq" id="WP_035245891.1">
    <property type="nucleotide sequence ID" value="NZ_ARXU01000003.1"/>
</dbReference>
<dbReference type="InterPro" id="IPR011250">
    <property type="entry name" value="OMP/PagP_B-barrel"/>
</dbReference>
<evidence type="ECO:0000259" key="3">
    <source>
        <dbReference type="Pfam" id="PF13505"/>
    </source>
</evidence>
<evidence type="ECO:0000256" key="1">
    <source>
        <dbReference type="ARBA" id="ARBA00022729"/>
    </source>
</evidence>
<feature type="signal peptide" evidence="2">
    <location>
        <begin position="1"/>
        <end position="18"/>
    </location>
</feature>
<keyword evidence="1 2" id="KW-0732">Signal</keyword>
<accession>A0ABR4WF49</accession>
<dbReference type="Proteomes" id="UP000029443">
    <property type="component" value="Unassembled WGS sequence"/>
</dbReference>
<proteinExistence type="predicted"/>
<keyword evidence="5" id="KW-1185">Reference proteome</keyword>
<sequence length="202" mass="22332">MRYGILFLGLLFSAASQAEGVAHYQDQRFGYVAGNLMNITLDYDSRELTPTGVGVRLGGMIDPHWGVELRAAVAPSGDTWRAENSRNKVDYTVDHIGALLATGRLPFQSPVTLPVVDAYVDEFFVQGFAGIADVKVKTSRRRCNAIRCWNDVTRNDDTSLAFGAGVGVRTSFNLGLTLQYMQYVDKEYITVTGIEGGLEWYF</sequence>
<organism evidence="4 5">
    <name type="scientific">Alcanivorax jadensis T9</name>
    <dbReference type="NCBI Taxonomy" id="1177181"/>
    <lineage>
        <taxon>Bacteria</taxon>
        <taxon>Pseudomonadati</taxon>
        <taxon>Pseudomonadota</taxon>
        <taxon>Gammaproteobacteria</taxon>
        <taxon>Oceanospirillales</taxon>
        <taxon>Alcanivoracaceae</taxon>
        <taxon>Alcanivorax</taxon>
    </lineage>
</organism>
<evidence type="ECO:0000256" key="2">
    <source>
        <dbReference type="SAM" id="SignalP"/>
    </source>
</evidence>
<dbReference type="Pfam" id="PF13505">
    <property type="entry name" value="OMP_b-brl"/>
    <property type="match status" value="1"/>
</dbReference>
<name>A0ABR4WF49_9GAMM</name>
<dbReference type="SUPFAM" id="SSF56925">
    <property type="entry name" value="OMPA-like"/>
    <property type="match status" value="1"/>
</dbReference>
<dbReference type="Gene3D" id="2.40.160.20">
    <property type="match status" value="1"/>
</dbReference>
<dbReference type="EMBL" id="ARXU01000003">
    <property type="protein sequence ID" value="KGD61905.1"/>
    <property type="molecule type" value="Genomic_DNA"/>
</dbReference>
<feature type="domain" description="Outer membrane protein beta-barrel" evidence="3">
    <location>
        <begin position="8"/>
        <end position="202"/>
    </location>
</feature>
<feature type="chain" id="PRO_5045478131" description="Outer membrane protein beta-barrel domain-containing protein" evidence="2">
    <location>
        <begin position="19"/>
        <end position="202"/>
    </location>
</feature>